<dbReference type="PANTHER" id="PTHR22930:SF268">
    <property type="entry name" value="NUCLEASE HARBI1"/>
    <property type="match status" value="1"/>
</dbReference>
<dbReference type="Proteomes" id="UP001210211">
    <property type="component" value="Unassembled WGS sequence"/>
</dbReference>
<dbReference type="EMBL" id="JAMRDG010000002">
    <property type="protein sequence ID" value="KAJ3686392.1"/>
    <property type="molecule type" value="Genomic_DNA"/>
</dbReference>
<proteinExistence type="inferred from homology"/>
<evidence type="ECO:0000256" key="4">
    <source>
        <dbReference type="ARBA" id="ARBA00022722"/>
    </source>
</evidence>
<gene>
    <name evidence="10" type="ORF">LUZ61_015556</name>
</gene>
<dbReference type="GO" id="GO:0016787">
    <property type="term" value="F:hydrolase activity"/>
    <property type="evidence" value="ECO:0007669"/>
    <property type="project" value="UniProtKB-KW"/>
</dbReference>
<comment type="caution">
    <text evidence="10">The sequence shown here is derived from an EMBL/GenBank/DDBJ whole genome shotgun (WGS) entry which is preliminary data.</text>
</comment>
<keyword evidence="4" id="KW-0540">Nuclease</keyword>
<accession>A0AAD5Z3U2</accession>
<feature type="signal peptide" evidence="8">
    <location>
        <begin position="1"/>
        <end position="23"/>
    </location>
</feature>
<sequence>MTSLFAQDLFLFISFLLPLLSIADSLRSEIGYTSTEGISPFNYFLQYESIHRVIMLEATYFQQPDGSQIPVEISSASKLFPFFKDCIGAIDGTHVRAKVSTKDAPRFHGRKEYPTQNILSACGFDLKFTYVLAGWEGTTSDSKIIKNALSRSNRLIIPEGYEMMMYMIESCACGIKSDSTLF</sequence>
<comment type="similarity">
    <text evidence="3">Belongs to the HARBI1 family.</text>
</comment>
<keyword evidence="7" id="KW-0539">Nucleus</keyword>
<dbReference type="InterPro" id="IPR027806">
    <property type="entry name" value="HARBI1_dom"/>
</dbReference>
<evidence type="ECO:0000256" key="1">
    <source>
        <dbReference type="ARBA" id="ARBA00001968"/>
    </source>
</evidence>
<feature type="domain" description="DDE Tnp4" evidence="9">
    <location>
        <begin position="90"/>
        <end position="148"/>
    </location>
</feature>
<dbReference type="GO" id="GO:0005634">
    <property type="term" value="C:nucleus"/>
    <property type="evidence" value="ECO:0007669"/>
    <property type="project" value="UniProtKB-SubCell"/>
</dbReference>
<dbReference type="InterPro" id="IPR045249">
    <property type="entry name" value="HARBI1-like"/>
</dbReference>
<dbReference type="PANTHER" id="PTHR22930">
    <property type="match status" value="1"/>
</dbReference>
<reference evidence="10 11" key="1">
    <citation type="journal article" date="2022" name="Cell">
        <title>Repeat-based holocentromeres influence genome architecture and karyotype evolution.</title>
        <authorList>
            <person name="Hofstatter P.G."/>
            <person name="Thangavel G."/>
            <person name="Lux T."/>
            <person name="Neumann P."/>
            <person name="Vondrak T."/>
            <person name="Novak P."/>
            <person name="Zhang M."/>
            <person name="Costa L."/>
            <person name="Castellani M."/>
            <person name="Scott A."/>
            <person name="Toegelov H."/>
            <person name="Fuchs J."/>
            <person name="Mata-Sucre Y."/>
            <person name="Dias Y."/>
            <person name="Vanzela A.L.L."/>
            <person name="Huettel B."/>
            <person name="Almeida C.C.S."/>
            <person name="Simkova H."/>
            <person name="Souza G."/>
            <person name="Pedrosa-Harand A."/>
            <person name="Macas J."/>
            <person name="Mayer K.F.X."/>
            <person name="Houben A."/>
            <person name="Marques A."/>
        </authorList>
    </citation>
    <scope>NUCLEOTIDE SEQUENCE [LARGE SCALE GENOMIC DNA]</scope>
    <source>
        <strain evidence="10">RhyTen1mFocal</strain>
    </source>
</reference>
<name>A0AAD5Z3U2_9POAL</name>
<organism evidence="10 11">
    <name type="scientific">Rhynchospora tenuis</name>
    <dbReference type="NCBI Taxonomy" id="198213"/>
    <lineage>
        <taxon>Eukaryota</taxon>
        <taxon>Viridiplantae</taxon>
        <taxon>Streptophyta</taxon>
        <taxon>Embryophyta</taxon>
        <taxon>Tracheophyta</taxon>
        <taxon>Spermatophyta</taxon>
        <taxon>Magnoliopsida</taxon>
        <taxon>Liliopsida</taxon>
        <taxon>Poales</taxon>
        <taxon>Cyperaceae</taxon>
        <taxon>Cyperoideae</taxon>
        <taxon>Rhynchosporeae</taxon>
        <taxon>Rhynchospora</taxon>
    </lineage>
</organism>
<comment type="subcellular location">
    <subcellularLocation>
        <location evidence="2">Nucleus</location>
    </subcellularLocation>
</comment>
<evidence type="ECO:0000256" key="8">
    <source>
        <dbReference type="SAM" id="SignalP"/>
    </source>
</evidence>
<dbReference type="Pfam" id="PF13359">
    <property type="entry name" value="DDE_Tnp_4"/>
    <property type="match status" value="1"/>
</dbReference>
<dbReference type="GO" id="GO:0046872">
    <property type="term" value="F:metal ion binding"/>
    <property type="evidence" value="ECO:0007669"/>
    <property type="project" value="UniProtKB-KW"/>
</dbReference>
<dbReference type="GO" id="GO:0004518">
    <property type="term" value="F:nuclease activity"/>
    <property type="evidence" value="ECO:0007669"/>
    <property type="project" value="UniProtKB-KW"/>
</dbReference>
<evidence type="ECO:0000313" key="10">
    <source>
        <dbReference type="EMBL" id="KAJ3686392.1"/>
    </source>
</evidence>
<comment type="cofactor">
    <cofactor evidence="1">
        <name>a divalent metal cation</name>
        <dbReference type="ChEBI" id="CHEBI:60240"/>
    </cofactor>
</comment>
<evidence type="ECO:0000259" key="9">
    <source>
        <dbReference type="Pfam" id="PF13359"/>
    </source>
</evidence>
<evidence type="ECO:0000256" key="6">
    <source>
        <dbReference type="ARBA" id="ARBA00022801"/>
    </source>
</evidence>
<keyword evidence="6" id="KW-0378">Hydrolase</keyword>
<dbReference type="AlphaFoldDB" id="A0AAD5Z3U2"/>
<keyword evidence="8" id="KW-0732">Signal</keyword>
<evidence type="ECO:0000256" key="2">
    <source>
        <dbReference type="ARBA" id="ARBA00004123"/>
    </source>
</evidence>
<evidence type="ECO:0000256" key="5">
    <source>
        <dbReference type="ARBA" id="ARBA00022723"/>
    </source>
</evidence>
<evidence type="ECO:0000313" key="11">
    <source>
        <dbReference type="Proteomes" id="UP001210211"/>
    </source>
</evidence>
<evidence type="ECO:0000256" key="3">
    <source>
        <dbReference type="ARBA" id="ARBA00006958"/>
    </source>
</evidence>
<evidence type="ECO:0000256" key="7">
    <source>
        <dbReference type="ARBA" id="ARBA00023242"/>
    </source>
</evidence>
<feature type="chain" id="PRO_5042152144" description="DDE Tnp4 domain-containing protein" evidence="8">
    <location>
        <begin position="24"/>
        <end position="182"/>
    </location>
</feature>
<protein>
    <recommendedName>
        <fullName evidence="9">DDE Tnp4 domain-containing protein</fullName>
    </recommendedName>
</protein>
<keyword evidence="11" id="KW-1185">Reference proteome</keyword>
<keyword evidence="5" id="KW-0479">Metal-binding</keyword>